<gene>
    <name evidence="1" type="ORF">Din_033892</name>
</gene>
<name>A0A5B7B9U7_DAVIN</name>
<sequence>MSTIITSSDPSCYMNYHRSTCCKSHFLIPVIKPPCYNLPNQPSPPFNITCKFNARCKVTVARAASDNFQPETPVPAKLPTPAWKKWMVGLALCMILPSLWLLRGPLSVLKTKVDTTIKEVETVVKVVEEVAEAAKLAEEVESKLFHKTTTVKDVVETAASLAKEAIELIEKVESKK</sequence>
<organism evidence="1">
    <name type="scientific">Davidia involucrata</name>
    <name type="common">Dove tree</name>
    <dbReference type="NCBI Taxonomy" id="16924"/>
    <lineage>
        <taxon>Eukaryota</taxon>
        <taxon>Viridiplantae</taxon>
        <taxon>Streptophyta</taxon>
        <taxon>Embryophyta</taxon>
        <taxon>Tracheophyta</taxon>
        <taxon>Spermatophyta</taxon>
        <taxon>Magnoliopsida</taxon>
        <taxon>eudicotyledons</taxon>
        <taxon>Gunneridae</taxon>
        <taxon>Pentapetalae</taxon>
        <taxon>asterids</taxon>
        <taxon>Cornales</taxon>
        <taxon>Nyssaceae</taxon>
        <taxon>Davidia</taxon>
    </lineage>
</organism>
<dbReference type="PANTHER" id="PTHR33735:SF10">
    <property type="entry name" value="EXPRESSED PROTEIN"/>
    <property type="match status" value="1"/>
</dbReference>
<accession>A0A5B7B9U7</accession>
<proteinExistence type="predicted"/>
<reference evidence="1" key="1">
    <citation type="submission" date="2019-08" db="EMBL/GenBank/DDBJ databases">
        <title>Reference gene set and small RNA set construction with multiple tissues from Davidia involucrata Baill.</title>
        <authorList>
            <person name="Yang H."/>
            <person name="Zhou C."/>
            <person name="Li G."/>
            <person name="Wang J."/>
            <person name="Gao P."/>
            <person name="Wang M."/>
            <person name="Wang R."/>
            <person name="Zhao Y."/>
        </authorList>
    </citation>
    <scope>NUCLEOTIDE SEQUENCE</scope>
    <source>
        <tissue evidence="1">Mixed with DoveR01_LX</tissue>
    </source>
</reference>
<dbReference type="PANTHER" id="PTHR33735">
    <property type="entry name" value="EXPRESSED PROTEIN"/>
    <property type="match status" value="1"/>
</dbReference>
<protein>
    <submittedName>
        <fullName evidence="1">Uncharacterized protein</fullName>
    </submittedName>
</protein>
<dbReference type="AlphaFoldDB" id="A0A5B7B9U7"/>
<dbReference type="EMBL" id="GHES01033892">
    <property type="protein sequence ID" value="MPA64451.1"/>
    <property type="molecule type" value="Transcribed_RNA"/>
</dbReference>
<evidence type="ECO:0000313" key="1">
    <source>
        <dbReference type="EMBL" id="MPA64451.1"/>
    </source>
</evidence>